<keyword evidence="8" id="KW-1185">Reference proteome</keyword>
<dbReference type="Gene3D" id="6.20.210.20">
    <property type="entry name" value="THAP domain"/>
    <property type="match status" value="1"/>
</dbReference>
<evidence type="ECO:0000256" key="3">
    <source>
        <dbReference type="ARBA" id="ARBA00022833"/>
    </source>
</evidence>
<dbReference type="InterPro" id="IPR038441">
    <property type="entry name" value="THAP_Znf_sf"/>
</dbReference>
<dbReference type="InterPro" id="IPR048365">
    <property type="entry name" value="TNP-like_RNaseH_N"/>
</dbReference>
<evidence type="ECO:0000259" key="7">
    <source>
        <dbReference type="PROSITE" id="PS50950"/>
    </source>
</evidence>
<gene>
    <name evidence="9" type="primary">LOC128199528</name>
</gene>
<feature type="domain" description="THAP-type" evidence="7">
    <location>
        <begin position="1"/>
        <end position="82"/>
    </location>
</feature>
<organism evidence="8 9">
    <name type="scientific">Bicyclus anynana</name>
    <name type="common">Squinting bush brown butterfly</name>
    <dbReference type="NCBI Taxonomy" id="110368"/>
    <lineage>
        <taxon>Eukaryota</taxon>
        <taxon>Metazoa</taxon>
        <taxon>Ecdysozoa</taxon>
        <taxon>Arthropoda</taxon>
        <taxon>Hexapoda</taxon>
        <taxon>Insecta</taxon>
        <taxon>Pterygota</taxon>
        <taxon>Neoptera</taxon>
        <taxon>Endopterygota</taxon>
        <taxon>Lepidoptera</taxon>
        <taxon>Glossata</taxon>
        <taxon>Ditrysia</taxon>
        <taxon>Papilionoidea</taxon>
        <taxon>Nymphalidae</taxon>
        <taxon>Satyrinae</taxon>
        <taxon>Satyrini</taxon>
        <taxon>Mycalesina</taxon>
        <taxon>Bicyclus</taxon>
    </lineage>
</organism>
<dbReference type="SUPFAM" id="SSF57716">
    <property type="entry name" value="Glucocorticoid receptor-like (DNA-binding domain)"/>
    <property type="match status" value="1"/>
</dbReference>
<keyword evidence="2 5" id="KW-0863">Zinc-finger</keyword>
<dbReference type="Pfam" id="PF21789">
    <property type="entry name" value="TNP-like_RNaseH_C"/>
    <property type="match status" value="1"/>
</dbReference>
<evidence type="ECO:0000256" key="4">
    <source>
        <dbReference type="ARBA" id="ARBA00023125"/>
    </source>
</evidence>
<dbReference type="GeneID" id="128199528"/>
<evidence type="ECO:0000256" key="6">
    <source>
        <dbReference type="SAM" id="MobiDB-lite"/>
    </source>
</evidence>
<dbReference type="InterPro" id="IPR048366">
    <property type="entry name" value="TNP-like_GBD"/>
</dbReference>
<evidence type="ECO:0000256" key="5">
    <source>
        <dbReference type="PROSITE-ProRule" id="PRU00309"/>
    </source>
</evidence>
<evidence type="ECO:0000256" key="1">
    <source>
        <dbReference type="ARBA" id="ARBA00022723"/>
    </source>
</evidence>
<dbReference type="InterPro" id="IPR048367">
    <property type="entry name" value="TNP-like_RNaseH_C"/>
</dbReference>
<feature type="region of interest" description="Disordered" evidence="6">
    <location>
        <begin position="749"/>
        <end position="773"/>
    </location>
</feature>
<dbReference type="RefSeq" id="XP_052745476.1">
    <property type="nucleotide sequence ID" value="XM_052889516.1"/>
</dbReference>
<proteinExistence type="predicted"/>
<keyword evidence="3" id="KW-0862">Zinc</keyword>
<evidence type="ECO:0000313" key="9">
    <source>
        <dbReference type="RefSeq" id="XP_052745476.1"/>
    </source>
</evidence>
<name>A0ABM3M1V5_BICAN</name>
<dbReference type="Proteomes" id="UP001652582">
    <property type="component" value="Chromosome 26"/>
</dbReference>
<dbReference type="InterPro" id="IPR006612">
    <property type="entry name" value="THAP_Znf"/>
</dbReference>
<accession>A0ABM3M1V5</accession>
<evidence type="ECO:0000313" key="8">
    <source>
        <dbReference type="Proteomes" id="UP001652582"/>
    </source>
</evidence>
<reference evidence="9" key="1">
    <citation type="submission" date="2025-08" db="UniProtKB">
        <authorList>
            <consortium name="RefSeq"/>
        </authorList>
    </citation>
    <scope>IDENTIFICATION</scope>
</reference>
<dbReference type="Pfam" id="PF21787">
    <property type="entry name" value="TNP-like_RNaseH_N"/>
    <property type="match status" value="1"/>
</dbReference>
<dbReference type="PROSITE" id="PS50950">
    <property type="entry name" value="ZF_THAP"/>
    <property type="match status" value="1"/>
</dbReference>
<dbReference type="SMART" id="SM00980">
    <property type="entry name" value="THAP"/>
    <property type="match status" value="1"/>
</dbReference>
<evidence type="ECO:0000256" key="2">
    <source>
        <dbReference type="ARBA" id="ARBA00022771"/>
    </source>
</evidence>
<sequence>MGLFKCCVGGCNATSETQKLYSFPKNDNLRSLWLSFLVPTNSLLIGLSKDQLIRKRVCEKHFDKQQFDEEGKRLRYSYPCLLTDVEIAHGEPRPSTGAVLNSLNDHNYYKEDSDEHDDVTDALLVIGRAGENFHEHSYSQPVISGTTNQRAEVLEQHSCSYNKEVESLATSVQSLSQSTRKLKTFQKKKKSQHNMLIKKLESSKKKFIEQVTEISSETLDKTFKERIEKATLYGTNIRLFKNFDYLNKQAQKFLMMQLRVCRLKKHVRRFSLDEKLLSLTLMKQSPKSYKLLENIFNLPTKRTLNRLSEKIEIEPGLNFKVFEFIRNKIKNWNTDKKLCTIVFDEISLTPHLTYNEKSDEIYGFVDVAEERKKRFCDHALVFMVRGICSPWRQCIAFYFCEGTVSAAALQNIIKQLVSQTVLTGLIPIALVCDQGSTFRTAIKAFREDTVRNRNIQNIKNDGTINIAGQNLSVFFDPPHLLKGIRNNFLNKNIIWKGKKATWKDIEFIFDVDSKLGHTRALPKLTEHHVNPDKIKKMKVSVAAQALSARTAAMLKYTNAVSNLHTGHSSTMETTAEVVAFIDKLFDSVNCKPGCAKKGKLRKAVKNNSKHHSFWTEAIEIIKELKFEDSSSKIAVKAGRPRLVRVPSLEGWITTLESFIRISKLLFEKYSIEYFYPRFINQDPLENFFGRIRSLNYRNINPDANTFLHAFKSLVLTNLLSPHSKFANCEVDDGDSLLDVNFLFESSSNDKENRFKMPSTSQQQQQQILDHNSPSGSLKDEIILEKIKVQCSAYTAGFLCRKLTKKNQCKSCLKTYTSSSTNENIYAYIKFREYEMLKNDNLAYPSENFIMMYRDGSNLIHKYLNKNACEKNIGKNLKKMLNKSLRFSWLGCCSSHTEILKSVFFNSIIRLHVHNWCNIINKILKGDIKQKYVSKMADIHKSAYEKYKKLVLRNKSV</sequence>
<dbReference type="Pfam" id="PF05485">
    <property type="entry name" value="THAP"/>
    <property type="match status" value="1"/>
</dbReference>
<protein>
    <submittedName>
        <fullName evidence="9">Uncharacterized protein LOC128199528 isoform X1</fullName>
    </submittedName>
</protein>
<dbReference type="Pfam" id="PF21788">
    <property type="entry name" value="TNP-like_GBD"/>
    <property type="match status" value="1"/>
</dbReference>
<keyword evidence="1" id="KW-0479">Metal-binding</keyword>
<keyword evidence="4 5" id="KW-0238">DNA-binding</keyword>